<accession>A0A7W7D241</accession>
<dbReference type="Pfam" id="PF01814">
    <property type="entry name" value="Hemerythrin"/>
    <property type="match status" value="1"/>
</dbReference>
<dbReference type="Gene3D" id="1.20.120.520">
    <property type="entry name" value="nmb1532 protein domain like"/>
    <property type="match status" value="1"/>
</dbReference>
<comment type="caution">
    <text evidence="2">The sequence shown here is derived from an EMBL/GenBank/DDBJ whole genome shotgun (WGS) entry which is preliminary data.</text>
</comment>
<sequence>MTSASTIERTDTWDMVLVHRVFRREFRILPALVRAVAPGDTARAEVLGAHLANIALGLHHHHSAEDDLVWPLLLRRAKMHAGLIHRMEAQHHRLHEPLQRINELLPRWRDRALADDRDELADVIAQAAVALDEHLADEEREILPLIEEHLTPAEWKAVGDRGKEVLPKGKMALVFLGSILEEASEAERRRFLGELPLPVRLLWRLAGERTYIASRDRVRVY</sequence>
<proteinExistence type="predicted"/>
<dbReference type="EMBL" id="JACHMF010000001">
    <property type="protein sequence ID" value="MBB4697386.1"/>
    <property type="molecule type" value="Genomic_DNA"/>
</dbReference>
<evidence type="ECO:0000313" key="2">
    <source>
        <dbReference type="EMBL" id="MBB4697386.1"/>
    </source>
</evidence>
<dbReference type="AlphaFoldDB" id="A0A7W7D241"/>
<dbReference type="Proteomes" id="UP000542742">
    <property type="component" value="Unassembled WGS sequence"/>
</dbReference>
<evidence type="ECO:0000313" key="3">
    <source>
        <dbReference type="Proteomes" id="UP000542742"/>
    </source>
</evidence>
<gene>
    <name evidence="2" type="ORF">BKA14_007534</name>
</gene>
<protein>
    <submittedName>
        <fullName evidence="2">Hemerythrin-like domain-containing protein</fullName>
    </submittedName>
</protein>
<evidence type="ECO:0000259" key="1">
    <source>
        <dbReference type="Pfam" id="PF01814"/>
    </source>
</evidence>
<dbReference type="InterPro" id="IPR012312">
    <property type="entry name" value="Hemerythrin-like"/>
</dbReference>
<dbReference type="CDD" id="cd12108">
    <property type="entry name" value="Hr-like"/>
    <property type="match status" value="1"/>
</dbReference>
<organism evidence="2 3">
    <name type="scientific">Paractinoplanes abujensis</name>
    <dbReference type="NCBI Taxonomy" id="882441"/>
    <lineage>
        <taxon>Bacteria</taxon>
        <taxon>Bacillati</taxon>
        <taxon>Actinomycetota</taxon>
        <taxon>Actinomycetes</taxon>
        <taxon>Micromonosporales</taxon>
        <taxon>Micromonosporaceae</taxon>
        <taxon>Paractinoplanes</taxon>
    </lineage>
</organism>
<reference evidence="2 3" key="1">
    <citation type="submission" date="2020-08" db="EMBL/GenBank/DDBJ databases">
        <title>Sequencing the genomes of 1000 actinobacteria strains.</title>
        <authorList>
            <person name="Klenk H.-P."/>
        </authorList>
    </citation>
    <scope>NUCLEOTIDE SEQUENCE [LARGE SCALE GENOMIC DNA]</scope>
    <source>
        <strain evidence="2 3">DSM 45518</strain>
    </source>
</reference>
<dbReference type="RefSeq" id="WP_184955510.1">
    <property type="nucleotide sequence ID" value="NZ_BOMC01000016.1"/>
</dbReference>
<keyword evidence="3" id="KW-1185">Reference proteome</keyword>
<name>A0A7W7D241_9ACTN</name>
<feature type="domain" description="Hemerythrin-like" evidence="1">
    <location>
        <begin position="15"/>
        <end position="146"/>
    </location>
</feature>